<evidence type="ECO:0000313" key="6">
    <source>
        <dbReference type="EMBL" id="MBB4052101.1"/>
    </source>
</evidence>
<feature type="domain" description="3-hydroxyisobutyrate dehydrogenase-like NAD-binding" evidence="5">
    <location>
        <begin position="174"/>
        <end position="295"/>
    </location>
</feature>
<dbReference type="PANTHER" id="PTHR43060:SF15">
    <property type="entry name" value="3-HYDROXYISOBUTYRATE DEHYDROGENASE-LIKE 1, MITOCHONDRIAL-RELATED"/>
    <property type="match status" value="1"/>
</dbReference>
<dbReference type="RefSeq" id="WP_183310819.1">
    <property type="nucleotide sequence ID" value="NZ_JACIEW010000003.1"/>
</dbReference>
<dbReference type="SUPFAM" id="SSF51735">
    <property type="entry name" value="NAD(P)-binding Rossmann-fold domains"/>
    <property type="match status" value="1"/>
</dbReference>
<name>A0A7W6IN06_9HYPH</name>
<organism evidence="6 7">
    <name type="scientific">Devosia subaequoris</name>
    <dbReference type="NCBI Taxonomy" id="395930"/>
    <lineage>
        <taxon>Bacteria</taxon>
        <taxon>Pseudomonadati</taxon>
        <taxon>Pseudomonadota</taxon>
        <taxon>Alphaproteobacteria</taxon>
        <taxon>Hyphomicrobiales</taxon>
        <taxon>Devosiaceae</taxon>
        <taxon>Devosia</taxon>
    </lineage>
</organism>
<dbReference type="GO" id="GO:0051287">
    <property type="term" value="F:NAD binding"/>
    <property type="evidence" value="ECO:0007669"/>
    <property type="project" value="InterPro"/>
</dbReference>
<dbReference type="SUPFAM" id="SSF48179">
    <property type="entry name" value="6-phosphogluconate dehydrogenase C-terminal domain-like"/>
    <property type="match status" value="1"/>
</dbReference>
<evidence type="ECO:0000256" key="2">
    <source>
        <dbReference type="ARBA" id="ARBA00023027"/>
    </source>
</evidence>
<dbReference type="GO" id="GO:0008442">
    <property type="term" value="F:3-hydroxyisobutyrate dehydrogenase activity"/>
    <property type="evidence" value="ECO:0007669"/>
    <property type="project" value="UniProtKB-EC"/>
</dbReference>
<keyword evidence="2" id="KW-0520">NAD</keyword>
<reference evidence="6 7" key="1">
    <citation type="submission" date="2020-08" db="EMBL/GenBank/DDBJ databases">
        <title>Genomic Encyclopedia of Type Strains, Phase IV (KMG-IV): sequencing the most valuable type-strain genomes for metagenomic binning, comparative biology and taxonomic classification.</title>
        <authorList>
            <person name="Goeker M."/>
        </authorList>
    </citation>
    <scope>NUCLEOTIDE SEQUENCE [LARGE SCALE GENOMIC DNA]</scope>
    <source>
        <strain evidence="6 7">DSM 23447</strain>
    </source>
</reference>
<evidence type="ECO:0000259" key="4">
    <source>
        <dbReference type="Pfam" id="PF03446"/>
    </source>
</evidence>
<comment type="caution">
    <text evidence="6">The sequence shown here is derived from an EMBL/GenBank/DDBJ whole genome shotgun (WGS) entry which is preliminary data.</text>
</comment>
<dbReference type="GO" id="GO:0050661">
    <property type="term" value="F:NADP binding"/>
    <property type="evidence" value="ECO:0007669"/>
    <property type="project" value="InterPro"/>
</dbReference>
<dbReference type="InterPro" id="IPR008927">
    <property type="entry name" value="6-PGluconate_DH-like_C_sf"/>
</dbReference>
<dbReference type="InterPro" id="IPR013328">
    <property type="entry name" value="6PGD_dom2"/>
</dbReference>
<protein>
    <submittedName>
        <fullName evidence="6">3-hydroxyisobutyrate dehydrogenase</fullName>
        <ecNumber evidence="6">1.1.1.31</ecNumber>
    </submittedName>
</protein>
<gene>
    <name evidence="6" type="ORF">GGR20_001743</name>
</gene>
<dbReference type="InterPro" id="IPR015815">
    <property type="entry name" value="HIBADH-related"/>
</dbReference>
<feature type="domain" description="6-phosphogluconate dehydrogenase NADP-binding" evidence="4">
    <location>
        <begin position="12"/>
        <end position="171"/>
    </location>
</feature>
<dbReference type="Pfam" id="PF03446">
    <property type="entry name" value="NAD_binding_2"/>
    <property type="match status" value="1"/>
</dbReference>
<evidence type="ECO:0000259" key="5">
    <source>
        <dbReference type="Pfam" id="PF14833"/>
    </source>
</evidence>
<dbReference type="Proteomes" id="UP000547011">
    <property type="component" value="Unassembled WGS sequence"/>
</dbReference>
<keyword evidence="7" id="KW-1185">Reference proteome</keyword>
<feature type="active site" evidence="3">
    <location>
        <position position="180"/>
    </location>
</feature>
<dbReference type="PIRSF" id="PIRSF000103">
    <property type="entry name" value="HIBADH"/>
    <property type="match status" value="1"/>
</dbReference>
<dbReference type="InterPro" id="IPR006115">
    <property type="entry name" value="6PGDH_NADP-bd"/>
</dbReference>
<dbReference type="EMBL" id="JACIEW010000003">
    <property type="protein sequence ID" value="MBB4052101.1"/>
    <property type="molecule type" value="Genomic_DNA"/>
</dbReference>
<accession>A0A7W6IN06</accession>
<proteinExistence type="predicted"/>
<dbReference type="PANTHER" id="PTHR43060">
    <property type="entry name" value="3-HYDROXYISOBUTYRATE DEHYDROGENASE-LIKE 1, MITOCHONDRIAL-RELATED"/>
    <property type="match status" value="1"/>
</dbReference>
<dbReference type="Pfam" id="PF14833">
    <property type="entry name" value="NAD_binding_11"/>
    <property type="match status" value="1"/>
</dbReference>
<evidence type="ECO:0000256" key="1">
    <source>
        <dbReference type="ARBA" id="ARBA00023002"/>
    </source>
</evidence>
<dbReference type="InterPro" id="IPR036291">
    <property type="entry name" value="NAD(P)-bd_dom_sf"/>
</dbReference>
<keyword evidence="1 6" id="KW-0560">Oxidoreductase</keyword>
<dbReference type="Gene3D" id="1.10.1040.10">
    <property type="entry name" value="N-(1-d-carboxylethyl)-l-norvaline Dehydrogenase, domain 2"/>
    <property type="match status" value="1"/>
</dbReference>
<dbReference type="EC" id="1.1.1.31" evidence="6"/>
<dbReference type="AlphaFoldDB" id="A0A7W6IN06"/>
<evidence type="ECO:0000313" key="7">
    <source>
        <dbReference type="Proteomes" id="UP000547011"/>
    </source>
</evidence>
<sequence length="300" mass="32215">MTKLAFDTSTRLGLVGLGIMGAPIAERLREQGYDLTVWNLEPERFDTIRGSGAKWASSPAEVWKNSDVVFVCVLGDAAIESVCFGSNGFAEAGRGARMLVDLSTTSPEATLKLASRLEKEMGAKWIDAPMSGGPAPARQGELTIMAGGDPSAFEDAEPLLGNIAQNVTLMGPLGSGQKTKILNQAIVGANYILMAEILASCRAAGIDPDLLPVCLKGGLADSAILQRIYTQMSAEDFDPPRSYVRQVNKDLKSVERFVHDLGLELPLLDVAVRQYRLYAEAGNEMEDGASVSRLYQKTTD</sequence>
<dbReference type="InterPro" id="IPR029154">
    <property type="entry name" value="HIBADH-like_NADP-bd"/>
</dbReference>
<dbReference type="Gene3D" id="3.40.50.720">
    <property type="entry name" value="NAD(P)-binding Rossmann-like Domain"/>
    <property type="match status" value="1"/>
</dbReference>
<evidence type="ECO:0000256" key="3">
    <source>
        <dbReference type="PIRSR" id="PIRSR000103-1"/>
    </source>
</evidence>